<keyword evidence="3" id="KW-1185">Reference proteome</keyword>
<feature type="region of interest" description="Disordered" evidence="1">
    <location>
        <begin position="83"/>
        <end position="110"/>
    </location>
</feature>
<dbReference type="EMBL" id="HE577328">
    <property type="protein sequence ID" value="CCC99716.1"/>
    <property type="molecule type" value="Genomic_DNA"/>
</dbReference>
<protein>
    <submittedName>
        <fullName evidence="2">Uncharacterized protein</fullName>
    </submittedName>
</protein>
<evidence type="ECO:0000313" key="2">
    <source>
        <dbReference type="EMBL" id="CCC99716.1"/>
    </source>
</evidence>
<dbReference type="KEGG" id="abs:AZOBR_p120034"/>
<gene>
    <name evidence="2" type="ORF">AZOBR_p120034</name>
</gene>
<proteinExistence type="predicted"/>
<dbReference type="InterPro" id="IPR010982">
    <property type="entry name" value="Lambda_DNA-bd_dom_sf"/>
</dbReference>
<organism evidence="2 3">
    <name type="scientific">Azospirillum baldaniorum</name>
    <dbReference type="NCBI Taxonomy" id="1064539"/>
    <lineage>
        <taxon>Bacteria</taxon>
        <taxon>Pseudomonadati</taxon>
        <taxon>Pseudomonadota</taxon>
        <taxon>Alphaproteobacteria</taxon>
        <taxon>Rhodospirillales</taxon>
        <taxon>Azospirillaceae</taxon>
        <taxon>Azospirillum</taxon>
    </lineage>
</organism>
<sequence length="110" mass="12752">MACSLRGYNRTDDQVAFETISGEEFARRRKRLGLTQEQVAALVRRHRVTVADWERLNREVDPQSTALLLAFELMPEKRRVLLMPRPQPSKPPVVKLQRCQADAEKPHMSK</sequence>
<dbReference type="GO" id="GO:0003677">
    <property type="term" value="F:DNA binding"/>
    <property type="evidence" value="ECO:0007669"/>
    <property type="project" value="InterPro"/>
</dbReference>
<reference evidence="2 3" key="1">
    <citation type="journal article" date="2011" name="PLoS Genet.">
        <title>Azospirillum genomes reveal transition of bacteria from aquatic to terrestrial environments.</title>
        <authorList>
            <person name="Wisniewski-Dye F."/>
            <person name="Borziak K."/>
            <person name="Khalsa-Moyers G."/>
            <person name="Alexandre G."/>
            <person name="Sukharnikov L.O."/>
            <person name="Wuichet K."/>
            <person name="Hurst G.B."/>
            <person name="McDonald W.H."/>
            <person name="Robertson J.S."/>
            <person name="Barbe V."/>
            <person name="Calteau A."/>
            <person name="Rouy Z."/>
            <person name="Mangenot S."/>
            <person name="Prigent-Combaret C."/>
            <person name="Normand P."/>
            <person name="Boyer M."/>
            <person name="Siguier P."/>
            <person name="Dessaux Y."/>
            <person name="Elmerich C."/>
            <person name="Condemine G."/>
            <person name="Krishnen G."/>
            <person name="Kennedy I."/>
            <person name="Paterson A.H."/>
            <person name="Gonzalez V."/>
            <person name="Mavingui P."/>
            <person name="Zhulin I.B."/>
        </authorList>
    </citation>
    <scope>NUCLEOTIDE SEQUENCE [LARGE SCALE GENOMIC DNA]</scope>
    <source>
        <strain evidence="2 3">Sp245</strain>
    </source>
</reference>
<evidence type="ECO:0000313" key="3">
    <source>
        <dbReference type="Proteomes" id="UP000007319"/>
    </source>
</evidence>
<dbReference type="CDD" id="cd00093">
    <property type="entry name" value="HTH_XRE"/>
    <property type="match status" value="1"/>
</dbReference>
<dbReference type="AlphaFoldDB" id="A0A9P1NNI1"/>
<name>A0A9P1NNI1_9PROT</name>
<accession>A0A9P1NNI1</accession>
<evidence type="ECO:0000256" key="1">
    <source>
        <dbReference type="SAM" id="MobiDB-lite"/>
    </source>
</evidence>
<dbReference type="SUPFAM" id="SSF47413">
    <property type="entry name" value="lambda repressor-like DNA-binding domains"/>
    <property type="match status" value="1"/>
</dbReference>
<dbReference type="InterPro" id="IPR001387">
    <property type="entry name" value="Cro/C1-type_HTH"/>
</dbReference>
<feature type="compositionally biased region" description="Basic and acidic residues" evidence="1">
    <location>
        <begin position="101"/>
        <end position="110"/>
    </location>
</feature>
<dbReference type="Gene3D" id="1.10.260.40">
    <property type="entry name" value="lambda repressor-like DNA-binding domains"/>
    <property type="match status" value="1"/>
</dbReference>
<geneLocation type="plasmid" evidence="2 3">
    <name>AZOBR_p1</name>
</geneLocation>
<dbReference type="Proteomes" id="UP000007319">
    <property type="component" value="Plasmid AZOBR_p1"/>
</dbReference>
<keyword evidence="2" id="KW-0614">Plasmid</keyword>